<reference evidence="3" key="1">
    <citation type="journal article" date="2013" name="Nature">
        <title>Draft genome of the wheat A-genome progenitor Triticum urartu.</title>
        <authorList>
            <person name="Ling H.Q."/>
            <person name="Zhao S."/>
            <person name="Liu D."/>
            <person name="Wang J."/>
            <person name="Sun H."/>
            <person name="Zhang C."/>
            <person name="Fan H."/>
            <person name="Li D."/>
            <person name="Dong L."/>
            <person name="Tao Y."/>
            <person name="Gao C."/>
            <person name="Wu H."/>
            <person name="Li Y."/>
            <person name="Cui Y."/>
            <person name="Guo X."/>
            <person name="Zheng S."/>
            <person name="Wang B."/>
            <person name="Yu K."/>
            <person name="Liang Q."/>
            <person name="Yang W."/>
            <person name="Lou X."/>
            <person name="Chen J."/>
            <person name="Feng M."/>
            <person name="Jian J."/>
            <person name="Zhang X."/>
            <person name="Luo G."/>
            <person name="Jiang Y."/>
            <person name="Liu J."/>
            <person name="Wang Z."/>
            <person name="Sha Y."/>
            <person name="Zhang B."/>
            <person name="Wu H."/>
            <person name="Tang D."/>
            <person name="Shen Q."/>
            <person name="Xue P."/>
            <person name="Zou S."/>
            <person name="Wang X."/>
            <person name="Liu X."/>
            <person name="Wang F."/>
            <person name="Yang Y."/>
            <person name="An X."/>
            <person name="Dong Z."/>
            <person name="Zhang K."/>
            <person name="Zhang X."/>
            <person name="Luo M.C."/>
            <person name="Dvorak J."/>
            <person name="Tong Y."/>
            <person name="Wang J."/>
            <person name="Yang H."/>
            <person name="Li Z."/>
            <person name="Wang D."/>
            <person name="Zhang A."/>
            <person name="Wang J."/>
        </authorList>
    </citation>
    <scope>NUCLEOTIDE SEQUENCE</scope>
    <source>
        <strain evidence="3">cv. G1812</strain>
    </source>
</reference>
<dbReference type="Proteomes" id="UP000015106">
    <property type="component" value="Chromosome 3"/>
</dbReference>
<dbReference type="Gramene" id="TuG1812G0300002400.01.T01">
    <property type="protein sequence ID" value="TuG1812G0300002400.01.T01"/>
    <property type="gene ID" value="TuG1812G0300002400.01"/>
</dbReference>
<feature type="compositionally biased region" description="Basic and acidic residues" evidence="1">
    <location>
        <begin position="184"/>
        <end position="203"/>
    </location>
</feature>
<feature type="compositionally biased region" description="Polar residues" evidence="1">
    <location>
        <begin position="19"/>
        <end position="29"/>
    </location>
</feature>
<sequence>MESLALACVDGPARDRTESMLSHSSSSPIDTPHRSDTGASTPVLLCSASPCCSPALPHVLLRRWGCLRHRSLLPRAAPLAPLPASQISPLSPPKLFLLPPAASPACALRRHLLLVAPDAGGGTGKAAVSRAALAPPRVCVGLRAGRRLGRAPVRKGGGRGFHSPPRRTGYALRVPALQAPPHPPHQEAEQHDTDAVAHGDPRPAHVLPGVPSLCTSKSSYEKLFIQSSSTDFWSS</sequence>
<dbReference type="EnsemblPlants" id="TuG1812G0300002400.01.T01">
    <property type="protein sequence ID" value="TuG1812G0300002400.01.T01"/>
    <property type="gene ID" value="TuG1812G0300002400.01"/>
</dbReference>
<reference evidence="2" key="2">
    <citation type="submission" date="2018-03" db="EMBL/GenBank/DDBJ databases">
        <title>The Triticum urartu genome reveals the dynamic nature of wheat genome evolution.</title>
        <authorList>
            <person name="Ling H."/>
            <person name="Ma B."/>
            <person name="Shi X."/>
            <person name="Liu H."/>
            <person name="Dong L."/>
            <person name="Sun H."/>
            <person name="Cao Y."/>
            <person name="Gao Q."/>
            <person name="Zheng S."/>
            <person name="Li Y."/>
            <person name="Yu Y."/>
            <person name="Du H."/>
            <person name="Qi M."/>
            <person name="Li Y."/>
            <person name="Yu H."/>
            <person name="Cui Y."/>
            <person name="Wang N."/>
            <person name="Chen C."/>
            <person name="Wu H."/>
            <person name="Zhao Y."/>
            <person name="Zhang J."/>
            <person name="Li Y."/>
            <person name="Zhou W."/>
            <person name="Zhang B."/>
            <person name="Hu W."/>
            <person name="Eijk M."/>
            <person name="Tang J."/>
            <person name="Witsenboer H."/>
            <person name="Zhao S."/>
            <person name="Li Z."/>
            <person name="Zhang A."/>
            <person name="Wang D."/>
            <person name="Liang C."/>
        </authorList>
    </citation>
    <scope>NUCLEOTIDE SEQUENCE [LARGE SCALE GENOMIC DNA]</scope>
    <source>
        <strain evidence="2">cv. G1812</strain>
    </source>
</reference>
<accession>A0A8R7PRH6</accession>
<evidence type="ECO:0000313" key="2">
    <source>
        <dbReference type="EnsemblPlants" id="TuG1812G0300002400.01.T01"/>
    </source>
</evidence>
<evidence type="ECO:0000256" key="1">
    <source>
        <dbReference type="SAM" id="MobiDB-lite"/>
    </source>
</evidence>
<feature type="region of interest" description="Disordered" evidence="1">
    <location>
        <begin position="176"/>
        <end position="203"/>
    </location>
</feature>
<protein>
    <submittedName>
        <fullName evidence="2">Uncharacterized protein</fullName>
    </submittedName>
</protein>
<reference evidence="2" key="3">
    <citation type="submission" date="2022-06" db="UniProtKB">
        <authorList>
            <consortium name="EnsemblPlants"/>
        </authorList>
    </citation>
    <scope>IDENTIFICATION</scope>
</reference>
<keyword evidence="3" id="KW-1185">Reference proteome</keyword>
<evidence type="ECO:0000313" key="3">
    <source>
        <dbReference type="Proteomes" id="UP000015106"/>
    </source>
</evidence>
<name>A0A8R7PRH6_TRIUA</name>
<dbReference type="AlphaFoldDB" id="A0A8R7PRH6"/>
<organism evidence="2 3">
    <name type="scientific">Triticum urartu</name>
    <name type="common">Red wild einkorn</name>
    <name type="synonym">Crithodium urartu</name>
    <dbReference type="NCBI Taxonomy" id="4572"/>
    <lineage>
        <taxon>Eukaryota</taxon>
        <taxon>Viridiplantae</taxon>
        <taxon>Streptophyta</taxon>
        <taxon>Embryophyta</taxon>
        <taxon>Tracheophyta</taxon>
        <taxon>Spermatophyta</taxon>
        <taxon>Magnoliopsida</taxon>
        <taxon>Liliopsida</taxon>
        <taxon>Poales</taxon>
        <taxon>Poaceae</taxon>
        <taxon>BOP clade</taxon>
        <taxon>Pooideae</taxon>
        <taxon>Triticodae</taxon>
        <taxon>Triticeae</taxon>
        <taxon>Triticinae</taxon>
        <taxon>Triticum</taxon>
    </lineage>
</organism>
<feature type="region of interest" description="Disordered" evidence="1">
    <location>
        <begin position="15"/>
        <end position="36"/>
    </location>
</feature>
<proteinExistence type="predicted"/>